<proteinExistence type="predicted"/>
<protein>
    <submittedName>
        <fullName evidence="2">Uncharacterized protein</fullName>
    </submittedName>
</protein>
<organism evidence="2 3">
    <name type="scientific">Vanilla planifolia</name>
    <name type="common">Vanilla</name>
    <dbReference type="NCBI Taxonomy" id="51239"/>
    <lineage>
        <taxon>Eukaryota</taxon>
        <taxon>Viridiplantae</taxon>
        <taxon>Streptophyta</taxon>
        <taxon>Embryophyta</taxon>
        <taxon>Tracheophyta</taxon>
        <taxon>Spermatophyta</taxon>
        <taxon>Magnoliopsida</taxon>
        <taxon>Liliopsida</taxon>
        <taxon>Asparagales</taxon>
        <taxon>Orchidaceae</taxon>
        <taxon>Vanilloideae</taxon>
        <taxon>Vanilleae</taxon>
        <taxon>Vanilla</taxon>
    </lineage>
</organism>
<gene>
    <name evidence="2" type="ORF">HPP92_016534</name>
</gene>
<dbReference type="EMBL" id="JADCNM010000008">
    <property type="protein sequence ID" value="KAG0471988.1"/>
    <property type="molecule type" value="Genomic_DNA"/>
</dbReference>
<comment type="caution">
    <text evidence="2">The sequence shown here is derived from an EMBL/GenBank/DDBJ whole genome shotgun (WGS) entry which is preliminary data.</text>
</comment>
<accession>A0A835QIA0</accession>
<reference evidence="2 3" key="1">
    <citation type="journal article" date="2020" name="Nat. Food">
        <title>A phased Vanilla planifolia genome enables genetic improvement of flavour and production.</title>
        <authorList>
            <person name="Hasing T."/>
            <person name="Tang H."/>
            <person name="Brym M."/>
            <person name="Khazi F."/>
            <person name="Huang T."/>
            <person name="Chambers A.H."/>
        </authorList>
    </citation>
    <scope>NUCLEOTIDE SEQUENCE [LARGE SCALE GENOMIC DNA]</scope>
    <source>
        <tissue evidence="2">Leaf</tissue>
    </source>
</reference>
<sequence length="364" mass="41686">MADVMGSSCGAIDQTEMQLLPSDGSPLPLPPPRSKDWDSMERRDGYESRKHPLQPQPSIARDMDYCRRSRPAFHLKSFLFKVICEDLLPIAFAFLALLDYLPGSNGALVLPRAETWRGNCCGLVRRRPVRLELLESRRPPFMAVVFFSRVLDAAVYVATNAGMLYACIYQDLDAHEDEVTAMDYKSLCEFGRVSLNWHTRVRCSTDSPREKREKAGEDVLGFLCSDEETVLGNHKAPGSCPFCGSDVVATDVERSWRLCFVPLCFRVKRKFSCSVCRRRLATLFGLEGWRSLTDKHDDQLQQSWLEKSNLDVVVENEAFVDEKNEAFWEKSGFHLILGKKAARERPLKQMFFVLMLTRKKIRWL</sequence>
<dbReference type="OrthoDB" id="610577at2759"/>
<feature type="region of interest" description="Disordered" evidence="1">
    <location>
        <begin position="19"/>
        <end position="56"/>
    </location>
</feature>
<dbReference type="PANTHER" id="PTHR33320:SF30">
    <property type="entry name" value="OS04G0606200 PROTEIN"/>
    <property type="match status" value="1"/>
</dbReference>
<evidence type="ECO:0000313" key="3">
    <source>
        <dbReference type="Proteomes" id="UP000639772"/>
    </source>
</evidence>
<feature type="compositionally biased region" description="Basic and acidic residues" evidence="1">
    <location>
        <begin position="33"/>
        <end position="50"/>
    </location>
</feature>
<name>A0A835QIA0_VANPL</name>
<dbReference type="AlphaFoldDB" id="A0A835QIA0"/>
<evidence type="ECO:0000256" key="1">
    <source>
        <dbReference type="SAM" id="MobiDB-lite"/>
    </source>
</evidence>
<dbReference type="PANTHER" id="PTHR33320">
    <property type="entry name" value="METHIONYL-TRNA SYNTHETASE"/>
    <property type="match status" value="1"/>
</dbReference>
<evidence type="ECO:0000313" key="2">
    <source>
        <dbReference type="EMBL" id="KAG0471988.1"/>
    </source>
</evidence>
<dbReference type="Proteomes" id="UP000639772">
    <property type="component" value="Unassembled WGS sequence"/>
</dbReference>